<evidence type="ECO:0000256" key="5">
    <source>
        <dbReference type="ARBA" id="ARBA00022741"/>
    </source>
</evidence>
<dbReference type="Pfam" id="PF21108">
    <property type="entry name" value="MDN1_4th"/>
    <property type="match status" value="1"/>
</dbReference>
<dbReference type="FunFam" id="3.40.50.300:FF:000919">
    <property type="entry name" value="Midasin"/>
    <property type="match status" value="1"/>
</dbReference>
<dbReference type="CDD" id="cd00009">
    <property type="entry name" value="AAA"/>
    <property type="match status" value="2"/>
</dbReference>
<dbReference type="InterPro" id="IPR048617">
    <property type="entry name" value="MDN1_AAA_lid_4"/>
</dbReference>
<dbReference type="InterPro" id="IPR040848">
    <property type="entry name" value="AAA_lid_7"/>
</dbReference>
<evidence type="ECO:0000256" key="4">
    <source>
        <dbReference type="ARBA" id="ARBA00017143"/>
    </source>
</evidence>
<dbReference type="FunFam" id="3.40.50.300:FF:000142">
    <property type="entry name" value="Midasin"/>
    <property type="match status" value="1"/>
</dbReference>
<dbReference type="GO" id="GO:0005654">
    <property type="term" value="C:nucleoplasm"/>
    <property type="evidence" value="ECO:0007669"/>
    <property type="project" value="UniProtKB-SubCell"/>
</dbReference>
<dbReference type="SMART" id="SM00382">
    <property type="entry name" value="AAA"/>
    <property type="match status" value="3"/>
</dbReference>
<dbReference type="GO" id="GO:0016887">
    <property type="term" value="F:ATP hydrolysis activity"/>
    <property type="evidence" value="ECO:0007669"/>
    <property type="project" value="InterPro"/>
</dbReference>
<comment type="similarity">
    <text evidence="3">Belongs to the midasin family.</text>
</comment>
<dbReference type="Gene3D" id="3.40.50.300">
    <property type="entry name" value="P-loop containing nucleotide triphosphate hydrolases"/>
    <property type="match status" value="3"/>
</dbReference>
<evidence type="ECO:0000256" key="7">
    <source>
        <dbReference type="ARBA" id="ARBA00023186"/>
    </source>
</evidence>
<feature type="domain" description="AAA+ ATPase" evidence="9">
    <location>
        <begin position="128"/>
        <end position="314"/>
    </location>
</feature>
<dbReference type="AlphaFoldDB" id="A0A9X0A1U4"/>
<dbReference type="GO" id="GO:0030687">
    <property type="term" value="C:preribosome, large subunit precursor"/>
    <property type="evidence" value="ECO:0007669"/>
    <property type="project" value="TreeGrafter"/>
</dbReference>
<dbReference type="FunFam" id="3.40.50.300:FF:000956">
    <property type="entry name" value="Midasin"/>
    <property type="match status" value="1"/>
</dbReference>
<dbReference type="Pfam" id="PF17867">
    <property type="entry name" value="AAA_lid_7"/>
    <property type="match status" value="2"/>
</dbReference>
<gene>
    <name evidence="10" type="primary">MDN1_4</name>
    <name evidence="10" type="ORF">OS493_018527</name>
</gene>
<comment type="subcellular location">
    <subcellularLocation>
        <location evidence="1">Nucleus</location>
        <location evidence="1">Nucleolus</location>
    </subcellularLocation>
    <subcellularLocation>
        <location evidence="2">Nucleus</location>
        <location evidence="2">Nucleoplasm</location>
    </subcellularLocation>
</comment>
<dbReference type="InterPro" id="IPR003593">
    <property type="entry name" value="AAA+_ATPase"/>
</dbReference>
<dbReference type="PANTHER" id="PTHR48103:SF2">
    <property type="entry name" value="MIDASIN"/>
    <property type="match status" value="1"/>
</dbReference>
<dbReference type="SUPFAM" id="SSF52540">
    <property type="entry name" value="P-loop containing nucleoside triphosphate hydrolases"/>
    <property type="match status" value="3"/>
</dbReference>
<keyword evidence="7" id="KW-0143">Chaperone</keyword>
<keyword evidence="6" id="KW-0067">ATP-binding</keyword>
<dbReference type="InterPro" id="IPR027417">
    <property type="entry name" value="P-loop_NTPase"/>
</dbReference>
<evidence type="ECO:0000256" key="3">
    <source>
        <dbReference type="ARBA" id="ARBA00007188"/>
    </source>
</evidence>
<dbReference type="Proteomes" id="UP001163046">
    <property type="component" value="Unassembled WGS sequence"/>
</dbReference>
<organism evidence="10 11">
    <name type="scientific">Desmophyllum pertusum</name>
    <dbReference type="NCBI Taxonomy" id="174260"/>
    <lineage>
        <taxon>Eukaryota</taxon>
        <taxon>Metazoa</taxon>
        <taxon>Cnidaria</taxon>
        <taxon>Anthozoa</taxon>
        <taxon>Hexacorallia</taxon>
        <taxon>Scleractinia</taxon>
        <taxon>Caryophylliina</taxon>
        <taxon>Caryophylliidae</taxon>
        <taxon>Desmophyllum</taxon>
    </lineage>
</organism>
<reference evidence="10" key="1">
    <citation type="submission" date="2023-01" db="EMBL/GenBank/DDBJ databases">
        <title>Genome assembly of the deep-sea coral Lophelia pertusa.</title>
        <authorList>
            <person name="Herrera S."/>
            <person name="Cordes E."/>
        </authorList>
    </citation>
    <scope>NUCLEOTIDE SEQUENCE</scope>
    <source>
        <strain evidence="10">USNM1676648</strain>
        <tissue evidence="10">Polyp</tissue>
    </source>
</reference>
<dbReference type="InterPro" id="IPR011704">
    <property type="entry name" value="ATPase_dyneun-rel_AAA"/>
</dbReference>
<feature type="domain" description="AAA+ ATPase" evidence="9">
    <location>
        <begin position="529"/>
        <end position="672"/>
    </location>
</feature>
<keyword evidence="8" id="KW-0539">Nucleus</keyword>
<evidence type="ECO:0000313" key="11">
    <source>
        <dbReference type="Proteomes" id="UP001163046"/>
    </source>
</evidence>
<evidence type="ECO:0000256" key="1">
    <source>
        <dbReference type="ARBA" id="ARBA00004604"/>
    </source>
</evidence>
<evidence type="ECO:0000256" key="2">
    <source>
        <dbReference type="ARBA" id="ARBA00004642"/>
    </source>
</evidence>
<accession>A0A9X0A1U4</accession>
<keyword evidence="11" id="KW-1185">Reference proteome</keyword>
<dbReference type="PANTHER" id="PTHR48103">
    <property type="entry name" value="MIDASIN-RELATED"/>
    <property type="match status" value="1"/>
</dbReference>
<proteinExistence type="inferred from homology"/>
<dbReference type="GO" id="GO:0000055">
    <property type="term" value="P:ribosomal large subunit export from nucleus"/>
    <property type="evidence" value="ECO:0007669"/>
    <property type="project" value="TreeGrafter"/>
</dbReference>
<dbReference type="GO" id="GO:0000027">
    <property type="term" value="P:ribosomal large subunit assembly"/>
    <property type="evidence" value="ECO:0007669"/>
    <property type="project" value="TreeGrafter"/>
</dbReference>
<sequence length="1274" mass="141856">MYLLRKQGFITLRDLFRWAERYNKTPDVQGGGFHDWDQHLAEDGYMLLAGRCRNPSECKVIQEVIEQHMKRKLDPDLLFGDASLQKHSSGISSLMTDVTSASLEGFKHIVWTHSMRRLAVLAGRAMQFGEPVLLVGETGCGKTTICQLFAALWNHKLFAVNCHMHSESADFLGGLRPVRHRGQEEQEAGLAQLLGMCFDVFQNEQISKLFEWCDGPLVEAMKEGAMFLVDEISLADDSVLERLNSVLEPERTLVLAEKGGGGNSAGEDIDVLVAHKDFKIIGTMNPGGDFGKKELSPALRNRFTEIWCPPSNARADLVQIIEHNIKPGVVSEVNLPRYNINMILLQRTSGIGEAMMDFIEWFHSSDFGKRCVVSIRDILSWVNFINTCSLSTIQDDMDVDTGDKVLLSPALAYVHGACLVFLDALGSGLTSIVSSSSSSSSCAVKDAYQACCDFLRRQLEQDDETKQCSVDPGMEQIGNTNNRTDLFGISPFFIPRGPLLPPENFGSTYTLSSPTTSQNAQRVLRALQLPRPILLEGSPGVGKTSLVGAIAKASGHELIRINLSEQTDVTDLFGADLPVEGGEAGHFVWRDGPLLKALKAGHWIILDELNLASQSVLEGLNACLDHRAEVYVEPLSKSDLLFITEALYPQIDNSILDKMVTFNQKIHQETVVEGRWGRKGSPWELNLRDVFRWCDLLIKHQSAGFWDPGQFVHLIYCDRMRTVQDKEMVLKLFKSIFENSEQIGDISHVRQSFFITPTNVQVGHSWLPRCSSVNQSSITGRPLQVLHHCLPAMESLMMCLDMNWMAILVGPRSCGKTSLVHLVAQLTGNRLEVMAMNSAMDTTELLGGFEQADLDRHFGDITNETKHLIFTIIREILMKSDEMSLCLQETSVLYKLWSGCVNHGSEASENGNLGVLSHKKLDALQHLIISVQEICSKYNIASSNADTIMEMLQSLRSKLKANGDSSHCGGQFEWVDGQLVEALKSGYWLLIDNVNFCSPSVLDRLNALLEPGGVLTIDERGAIDGQIPSIKPHPNFRLILAMDPRYGEISRAMRNRGVEIFMLGEEDGDMFDDYDHQMMLHGLGIEDNATCDSFVAFRKEFKKLKGGSVLDMLHAASLTKQLLQRGSDTLSAAVTSLKQVYVRNQVSEQNKQVAEDLISKHISTMENLEKAVHADSIPEYFPSAQAYHANSVVSMIKLQSLPLIHLVKNDTSALQLESAVLLFLEGSSCYDWKLRLDYLQSVADTICANKSFIQCHEDVYCTVEVLYAELRHNV</sequence>
<evidence type="ECO:0000313" key="10">
    <source>
        <dbReference type="EMBL" id="KAJ7391480.1"/>
    </source>
</evidence>
<dbReference type="Pfam" id="PF07728">
    <property type="entry name" value="AAA_5"/>
    <property type="match status" value="5"/>
</dbReference>
<dbReference type="GO" id="GO:0005524">
    <property type="term" value="F:ATP binding"/>
    <property type="evidence" value="ECO:0007669"/>
    <property type="project" value="UniProtKB-KW"/>
</dbReference>
<name>A0A9X0A1U4_9CNID</name>
<evidence type="ECO:0000256" key="6">
    <source>
        <dbReference type="ARBA" id="ARBA00022840"/>
    </source>
</evidence>
<dbReference type="OrthoDB" id="422220at2759"/>
<comment type="caution">
    <text evidence="10">The sequence shown here is derived from an EMBL/GenBank/DDBJ whole genome shotgun (WGS) entry which is preliminary data.</text>
</comment>
<evidence type="ECO:0000259" key="9">
    <source>
        <dbReference type="SMART" id="SM00382"/>
    </source>
</evidence>
<keyword evidence="5" id="KW-0547">Nucleotide-binding</keyword>
<dbReference type="PRINTS" id="PR00830">
    <property type="entry name" value="ENDOLAPTASE"/>
</dbReference>
<feature type="domain" description="AAA+ ATPase" evidence="9">
    <location>
        <begin position="802"/>
        <end position="1067"/>
    </location>
</feature>
<protein>
    <recommendedName>
        <fullName evidence="4">Midasin</fullName>
    </recommendedName>
</protein>
<dbReference type="EMBL" id="MU825406">
    <property type="protein sequence ID" value="KAJ7391480.1"/>
    <property type="molecule type" value="Genomic_DNA"/>
</dbReference>
<evidence type="ECO:0000256" key="8">
    <source>
        <dbReference type="ARBA" id="ARBA00023242"/>
    </source>
</evidence>
<dbReference type="GO" id="GO:0005730">
    <property type="term" value="C:nucleolus"/>
    <property type="evidence" value="ECO:0007669"/>
    <property type="project" value="UniProtKB-SubCell"/>
</dbReference>